<keyword evidence="3" id="KW-1185">Reference proteome</keyword>
<evidence type="ECO:0000313" key="3">
    <source>
        <dbReference type="Proteomes" id="UP001412067"/>
    </source>
</evidence>
<evidence type="ECO:0000313" key="2">
    <source>
        <dbReference type="EMBL" id="KAK8941830.1"/>
    </source>
</evidence>
<evidence type="ECO:0000256" key="1">
    <source>
        <dbReference type="SAM" id="MobiDB-lite"/>
    </source>
</evidence>
<reference evidence="2 3" key="1">
    <citation type="journal article" date="2022" name="Nat. Plants">
        <title>Genomes of leafy and leafless Platanthera orchids illuminate the evolution of mycoheterotrophy.</title>
        <authorList>
            <person name="Li M.H."/>
            <person name="Liu K.W."/>
            <person name="Li Z."/>
            <person name="Lu H.C."/>
            <person name="Ye Q.L."/>
            <person name="Zhang D."/>
            <person name="Wang J.Y."/>
            <person name="Li Y.F."/>
            <person name="Zhong Z.M."/>
            <person name="Liu X."/>
            <person name="Yu X."/>
            <person name="Liu D.K."/>
            <person name="Tu X.D."/>
            <person name="Liu B."/>
            <person name="Hao Y."/>
            <person name="Liao X.Y."/>
            <person name="Jiang Y.T."/>
            <person name="Sun W.H."/>
            <person name="Chen J."/>
            <person name="Chen Y.Q."/>
            <person name="Ai Y."/>
            <person name="Zhai J.W."/>
            <person name="Wu S.S."/>
            <person name="Zhou Z."/>
            <person name="Hsiao Y.Y."/>
            <person name="Wu W.L."/>
            <person name="Chen Y.Y."/>
            <person name="Lin Y.F."/>
            <person name="Hsu J.L."/>
            <person name="Li C.Y."/>
            <person name="Wang Z.W."/>
            <person name="Zhao X."/>
            <person name="Zhong W.Y."/>
            <person name="Ma X.K."/>
            <person name="Ma L."/>
            <person name="Huang J."/>
            <person name="Chen G.Z."/>
            <person name="Huang M.Z."/>
            <person name="Huang L."/>
            <person name="Peng D.H."/>
            <person name="Luo Y.B."/>
            <person name="Zou S.Q."/>
            <person name="Chen S.P."/>
            <person name="Lan S."/>
            <person name="Tsai W.C."/>
            <person name="Van de Peer Y."/>
            <person name="Liu Z.J."/>
        </authorList>
    </citation>
    <scope>NUCLEOTIDE SEQUENCE [LARGE SCALE GENOMIC DNA]</scope>
    <source>
        <strain evidence="2">Lor288</strain>
    </source>
</reference>
<feature type="region of interest" description="Disordered" evidence="1">
    <location>
        <begin position="137"/>
        <end position="156"/>
    </location>
</feature>
<gene>
    <name evidence="2" type="ORF">KSP40_PGU008537</name>
</gene>
<dbReference type="EMBL" id="JBBWWR010000019">
    <property type="protein sequence ID" value="KAK8941830.1"/>
    <property type="molecule type" value="Genomic_DNA"/>
</dbReference>
<protein>
    <submittedName>
        <fullName evidence="2">Uncharacterized protein</fullName>
    </submittedName>
</protein>
<dbReference type="Proteomes" id="UP001412067">
    <property type="component" value="Unassembled WGS sequence"/>
</dbReference>
<sequence>MFEGNQLHCKLAFDHSQKGRSPAIAGAPQSLPVINQQPALSAMAAAQNAAFLSQNPAYGMMFVQNPLLANAALNQNSIAALNPAALAAFNPSASLIAPQGQSFYGAELCLGVGLGGSTVFGPYGALESGGLSYGGSQLGQSSSGTQGNGYLGGFRQ</sequence>
<organism evidence="2 3">
    <name type="scientific">Platanthera guangdongensis</name>
    <dbReference type="NCBI Taxonomy" id="2320717"/>
    <lineage>
        <taxon>Eukaryota</taxon>
        <taxon>Viridiplantae</taxon>
        <taxon>Streptophyta</taxon>
        <taxon>Embryophyta</taxon>
        <taxon>Tracheophyta</taxon>
        <taxon>Spermatophyta</taxon>
        <taxon>Magnoliopsida</taxon>
        <taxon>Liliopsida</taxon>
        <taxon>Asparagales</taxon>
        <taxon>Orchidaceae</taxon>
        <taxon>Orchidoideae</taxon>
        <taxon>Orchideae</taxon>
        <taxon>Orchidinae</taxon>
        <taxon>Platanthera</taxon>
    </lineage>
</organism>
<name>A0ABR2LIA9_9ASPA</name>
<proteinExistence type="predicted"/>
<comment type="caution">
    <text evidence="2">The sequence shown here is derived from an EMBL/GenBank/DDBJ whole genome shotgun (WGS) entry which is preliminary data.</text>
</comment>
<accession>A0ABR2LIA9</accession>
<feature type="compositionally biased region" description="Gly residues" evidence="1">
    <location>
        <begin position="146"/>
        <end position="156"/>
    </location>
</feature>